<feature type="compositionally biased region" description="Low complexity" evidence="1">
    <location>
        <begin position="282"/>
        <end position="300"/>
    </location>
</feature>
<keyword evidence="3" id="KW-1185">Reference proteome</keyword>
<organism evidence="2 3">
    <name type="scientific">Fragilariopsis cylindrus CCMP1102</name>
    <dbReference type="NCBI Taxonomy" id="635003"/>
    <lineage>
        <taxon>Eukaryota</taxon>
        <taxon>Sar</taxon>
        <taxon>Stramenopiles</taxon>
        <taxon>Ochrophyta</taxon>
        <taxon>Bacillariophyta</taxon>
        <taxon>Bacillariophyceae</taxon>
        <taxon>Bacillariophycidae</taxon>
        <taxon>Bacillariales</taxon>
        <taxon>Bacillariaceae</taxon>
        <taxon>Fragilariopsis</taxon>
    </lineage>
</organism>
<feature type="compositionally biased region" description="Acidic residues" evidence="1">
    <location>
        <begin position="150"/>
        <end position="161"/>
    </location>
</feature>
<evidence type="ECO:0000256" key="1">
    <source>
        <dbReference type="SAM" id="MobiDB-lite"/>
    </source>
</evidence>
<feature type="region of interest" description="Disordered" evidence="1">
    <location>
        <begin position="150"/>
        <end position="194"/>
    </location>
</feature>
<feature type="compositionally biased region" description="Basic residues" evidence="1">
    <location>
        <begin position="182"/>
        <end position="191"/>
    </location>
</feature>
<feature type="region of interest" description="Disordered" evidence="1">
    <location>
        <begin position="275"/>
        <end position="413"/>
    </location>
</feature>
<evidence type="ECO:0000313" key="2">
    <source>
        <dbReference type="EMBL" id="OEU07531.1"/>
    </source>
</evidence>
<proteinExistence type="predicted"/>
<feature type="compositionally biased region" description="Basic and acidic residues" evidence="1">
    <location>
        <begin position="162"/>
        <end position="181"/>
    </location>
</feature>
<dbReference type="AlphaFoldDB" id="A0A1E7ENM7"/>
<reference evidence="2 3" key="1">
    <citation type="submission" date="2016-09" db="EMBL/GenBank/DDBJ databases">
        <title>Extensive genetic diversity and differential bi-allelic expression allows diatom success in the polar Southern Ocean.</title>
        <authorList>
            <consortium name="DOE Joint Genome Institute"/>
            <person name="Mock T."/>
            <person name="Otillar R.P."/>
            <person name="Strauss J."/>
            <person name="Dupont C."/>
            <person name="Frickenhaus S."/>
            <person name="Maumus F."/>
            <person name="Mcmullan M."/>
            <person name="Sanges R."/>
            <person name="Schmutz J."/>
            <person name="Toseland A."/>
            <person name="Valas R."/>
            <person name="Veluchamy A."/>
            <person name="Ward B.J."/>
            <person name="Allen A."/>
            <person name="Barry K."/>
            <person name="Falciatore A."/>
            <person name="Ferrante M."/>
            <person name="Fortunato A.E."/>
            <person name="Gloeckner G."/>
            <person name="Gruber A."/>
            <person name="Hipkin R."/>
            <person name="Janech M."/>
            <person name="Kroth P."/>
            <person name="Leese F."/>
            <person name="Lindquist E."/>
            <person name="Lyon B.R."/>
            <person name="Martin J."/>
            <person name="Mayer C."/>
            <person name="Parker M."/>
            <person name="Quesneville H."/>
            <person name="Raymond J."/>
            <person name="Uhlig C."/>
            <person name="Valentin K.U."/>
            <person name="Worden A.Z."/>
            <person name="Armbrust E.V."/>
            <person name="Bowler C."/>
            <person name="Green B."/>
            <person name="Moulton V."/>
            <person name="Van Oosterhout C."/>
            <person name="Grigoriev I."/>
        </authorList>
    </citation>
    <scope>NUCLEOTIDE SEQUENCE [LARGE SCALE GENOMIC DNA]</scope>
    <source>
        <strain evidence="2 3">CCMP1102</strain>
    </source>
</reference>
<dbReference type="EMBL" id="KV784385">
    <property type="protein sequence ID" value="OEU07531.1"/>
    <property type="molecule type" value="Genomic_DNA"/>
</dbReference>
<feature type="compositionally biased region" description="Polar residues" evidence="1">
    <location>
        <begin position="308"/>
        <end position="320"/>
    </location>
</feature>
<protein>
    <submittedName>
        <fullName evidence="2">Uncharacterized protein</fullName>
    </submittedName>
</protein>
<sequence length="449" mass="51301">MNNNKSSSRGGGNSVTTNSNRNENDDNSKSTFDPSYVRLDKNKVHPLAYILRISRYGKFMTKLSNELVQNIKRIDKEVSDMQRMMEQKGMKQSSRTGMAWVRRIESKIVEIKSLKTSLTVLPNILKIEESNKKKYMLLITWQRSFNLDSLDDDDDDDNGDDNNDKEGIHMVEEEKDEDHNRNTRKKKKAKNMNKDMSTIIQDDLPFTSEKIQNFIGDYYCLCSGCQTMYNKQYKHLFGSYESHIGKEDMTATGKFFCVDCWNYYLNGNGKKKHVDGLKGKENNNNNNNNSNTSSSDNNSKNYDDDIILSSTTATKSTENGSIDGIDDISSQQHQPTKKARKKKKKKKKKKANNDDDDDDGDGNQKEDPFIGGNVHNINTNQFEVDDTSQQNSEKTTSKNSSDDDDDDDEPLIKQHVAFSNNDKWVDFLLQTGSIIALNDYMDEILGVED</sequence>
<evidence type="ECO:0000313" key="3">
    <source>
        <dbReference type="Proteomes" id="UP000095751"/>
    </source>
</evidence>
<gene>
    <name evidence="2" type="ORF">FRACYDRAFT_250954</name>
</gene>
<feature type="compositionally biased region" description="Polar residues" evidence="1">
    <location>
        <begin position="375"/>
        <end position="390"/>
    </location>
</feature>
<accession>A0A1E7ENM7</accession>
<dbReference type="Proteomes" id="UP000095751">
    <property type="component" value="Unassembled WGS sequence"/>
</dbReference>
<feature type="region of interest" description="Disordered" evidence="1">
    <location>
        <begin position="1"/>
        <end position="34"/>
    </location>
</feature>
<dbReference type="KEGG" id="fcy:FRACYDRAFT_250954"/>
<feature type="compositionally biased region" description="Basic residues" evidence="1">
    <location>
        <begin position="335"/>
        <end position="350"/>
    </location>
</feature>
<dbReference type="InParanoid" id="A0A1E7ENM7"/>
<name>A0A1E7ENM7_9STRA</name>